<organism evidence="9 10">
    <name type="scientific">Anaerobacterium chartisolvens</name>
    <dbReference type="NCBI Taxonomy" id="1297424"/>
    <lineage>
        <taxon>Bacteria</taxon>
        <taxon>Bacillati</taxon>
        <taxon>Bacillota</taxon>
        <taxon>Clostridia</taxon>
        <taxon>Eubacteriales</taxon>
        <taxon>Oscillospiraceae</taxon>
        <taxon>Anaerobacterium</taxon>
    </lineage>
</organism>
<dbReference type="InterPro" id="IPR048300">
    <property type="entry name" value="TACO1_YebC-like_2nd/3rd_dom"/>
</dbReference>
<evidence type="ECO:0000313" key="9">
    <source>
        <dbReference type="EMBL" id="RCX20993.1"/>
    </source>
</evidence>
<feature type="domain" description="TACO1/YebC-like second and third" evidence="7">
    <location>
        <begin position="82"/>
        <end position="239"/>
    </location>
</feature>
<keyword evidence="5 6" id="KW-0804">Transcription</keyword>
<evidence type="ECO:0000256" key="3">
    <source>
        <dbReference type="ARBA" id="ARBA00023015"/>
    </source>
</evidence>
<dbReference type="PANTHER" id="PTHR12532">
    <property type="entry name" value="TRANSLATIONAL ACTIVATOR OF CYTOCHROME C OXIDASE 1"/>
    <property type="match status" value="1"/>
</dbReference>
<dbReference type="NCBIfam" id="TIGR01033">
    <property type="entry name" value="YebC/PmpR family DNA-binding transcriptional regulator"/>
    <property type="match status" value="1"/>
</dbReference>
<keyword evidence="10" id="KW-1185">Reference proteome</keyword>
<dbReference type="AlphaFoldDB" id="A0A369BHG5"/>
<evidence type="ECO:0000256" key="5">
    <source>
        <dbReference type="ARBA" id="ARBA00023163"/>
    </source>
</evidence>
<keyword evidence="3 6" id="KW-0805">Transcription regulation</keyword>
<dbReference type="HAMAP" id="MF_00693">
    <property type="entry name" value="Transcrip_reg_TACO1"/>
    <property type="match status" value="1"/>
</dbReference>
<dbReference type="FunFam" id="3.30.70.980:FF:000002">
    <property type="entry name" value="Probable transcriptional regulatory protein YebC"/>
    <property type="match status" value="1"/>
</dbReference>
<feature type="domain" description="TACO1/YebC-like N-terminal" evidence="8">
    <location>
        <begin position="5"/>
        <end position="75"/>
    </location>
</feature>
<name>A0A369BHG5_9FIRM</name>
<dbReference type="SUPFAM" id="SSF75625">
    <property type="entry name" value="YebC-like"/>
    <property type="match status" value="1"/>
</dbReference>
<accession>A0A369BHG5</accession>
<evidence type="ECO:0000259" key="8">
    <source>
        <dbReference type="Pfam" id="PF20772"/>
    </source>
</evidence>
<dbReference type="InterPro" id="IPR002876">
    <property type="entry name" value="Transcrip_reg_TACO1-like"/>
</dbReference>
<dbReference type="Pfam" id="PF01709">
    <property type="entry name" value="Transcrip_reg"/>
    <property type="match status" value="1"/>
</dbReference>
<dbReference type="Gene3D" id="3.30.70.980">
    <property type="match status" value="2"/>
</dbReference>
<dbReference type="PANTHER" id="PTHR12532:SF6">
    <property type="entry name" value="TRANSCRIPTIONAL REGULATORY PROTEIN YEBC-RELATED"/>
    <property type="match status" value="1"/>
</dbReference>
<dbReference type="InterPro" id="IPR017856">
    <property type="entry name" value="Integrase-like_N"/>
</dbReference>
<dbReference type="RefSeq" id="WP_114295939.1">
    <property type="nucleotide sequence ID" value="NZ_QPJT01000001.1"/>
</dbReference>
<evidence type="ECO:0000256" key="1">
    <source>
        <dbReference type="ARBA" id="ARBA00008724"/>
    </source>
</evidence>
<evidence type="ECO:0000256" key="4">
    <source>
        <dbReference type="ARBA" id="ARBA00023125"/>
    </source>
</evidence>
<protein>
    <recommendedName>
        <fullName evidence="6">Probable transcriptional regulatory protein DFR58_101197</fullName>
    </recommendedName>
</protein>
<comment type="caution">
    <text evidence="9">The sequence shown here is derived from an EMBL/GenBank/DDBJ whole genome shotgun (WGS) entry which is preliminary data.</text>
</comment>
<keyword evidence="4 6" id="KW-0238">DNA-binding</keyword>
<dbReference type="Proteomes" id="UP000253034">
    <property type="component" value="Unassembled WGS sequence"/>
</dbReference>
<dbReference type="InterPro" id="IPR049083">
    <property type="entry name" value="TACO1_YebC_N"/>
</dbReference>
<evidence type="ECO:0000256" key="2">
    <source>
        <dbReference type="ARBA" id="ARBA00022490"/>
    </source>
</evidence>
<dbReference type="NCBIfam" id="NF009044">
    <property type="entry name" value="PRK12378.1"/>
    <property type="match status" value="1"/>
</dbReference>
<dbReference type="EMBL" id="QPJT01000001">
    <property type="protein sequence ID" value="RCX20993.1"/>
    <property type="molecule type" value="Genomic_DNA"/>
</dbReference>
<keyword evidence="2 6" id="KW-0963">Cytoplasm</keyword>
<comment type="subcellular location">
    <subcellularLocation>
        <location evidence="6">Cytoplasm</location>
    </subcellularLocation>
</comment>
<sequence>MSGHSKWANIKHRKGKSDAARGKIFTKLGREIAMVVKQGGADPESNSKLRDVISKAKAANMPNDNITRSIKKAAGDTDGDNYEEISYEGYGPGGVAVIVEAMTDNRNRTAGDVRHYFDKFGGNLGQTGCVSYMFNKKGVILIEKTDKTVEDDLMMEALDVGAEDFSAEEDYFEVLTLPEDFSAVREALESKGYEFIEAGVEMVPETMTKLTEPKQIEFMDKLIDNLEDLDDVQNVYHNWERDEEQDEE</sequence>
<gene>
    <name evidence="9" type="ORF">DFR58_101197</name>
</gene>
<dbReference type="NCBIfam" id="NF001030">
    <property type="entry name" value="PRK00110.1"/>
    <property type="match status" value="1"/>
</dbReference>
<dbReference type="FunFam" id="1.10.10.200:FF:000002">
    <property type="entry name" value="Probable transcriptional regulatory protein CLM62_37755"/>
    <property type="match status" value="1"/>
</dbReference>
<proteinExistence type="inferred from homology"/>
<dbReference type="GO" id="GO:0005829">
    <property type="term" value="C:cytosol"/>
    <property type="evidence" value="ECO:0007669"/>
    <property type="project" value="TreeGrafter"/>
</dbReference>
<evidence type="ECO:0000313" key="10">
    <source>
        <dbReference type="Proteomes" id="UP000253034"/>
    </source>
</evidence>
<dbReference type="InterPro" id="IPR026564">
    <property type="entry name" value="Transcrip_reg_TACO1-like_dom3"/>
</dbReference>
<evidence type="ECO:0000256" key="6">
    <source>
        <dbReference type="HAMAP-Rule" id="MF_00693"/>
    </source>
</evidence>
<comment type="similarity">
    <text evidence="1 6">Belongs to the TACO1 family.</text>
</comment>
<dbReference type="OrthoDB" id="9781053at2"/>
<dbReference type="Pfam" id="PF20772">
    <property type="entry name" value="TACO1_YebC_N"/>
    <property type="match status" value="1"/>
</dbReference>
<dbReference type="InterPro" id="IPR029072">
    <property type="entry name" value="YebC-like"/>
</dbReference>
<dbReference type="GO" id="GO:0003677">
    <property type="term" value="F:DNA binding"/>
    <property type="evidence" value="ECO:0007669"/>
    <property type="project" value="UniProtKB-UniRule"/>
</dbReference>
<dbReference type="Gene3D" id="1.10.10.200">
    <property type="match status" value="1"/>
</dbReference>
<dbReference type="GO" id="GO:0006355">
    <property type="term" value="P:regulation of DNA-templated transcription"/>
    <property type="evidence" value="ECO:0007669"/>
    <property type="project" value="UniProtKB-UniRule"/>
</dbReference>
<reference evidence="9 10" key="1">
    <citation type="submission" date="2018-07" db="EMBL/GenBank/DDBJ databases">
        <title>Genomic Encyclopedia of Type Strains, Phase IV (KMG-IV): sequencing the most valuable type-strain genomes for metagenomic binning, comparative biology and taxonomic classification.</title>
        <authorList>
            <person name="Goeker M."/>
        </authorList>
    </citation>
    <scope>NUCLEOTIDE SEQUENCE [LARGE SCALE GENOMIC DNA]</scope>
    <source>
        <strain evidence="9 10">DSM 27016</strain>
    </source>
</reference>
<evidence type="ECO:0000259" key="7">
    <source>
        <dbReference type="Pfam" id="PF01709"/>
    </source>
</evidence>